<keyword evidence="2" id="KW-0378">Hydrolase</keyword>
<evidence type="ECO:0000256" key="1">
    <source>
        <dbReference type="ARBA" id="ARBA00010759"/>
    </source>
</evidence>
<comment type="similarity">
    <text evidence="1">Belongs to the polypeptide deformylase family.</text>
</comment>
<evidence type="ECO:0000313" key="2">
    <source>
        <dbReference type="EMBL" id="AEK29964.1"/>
    </source>
</evidence>
<dbReference type="Gene3D" id="3.90.45.10">
    <property type="entry name" value="Peptide deformylase"/>
    <property type="match status" value="1"/>
</dbReference>
<dbReference type="PANTHER" id="PTHR10458:SF22">
    <property type="entry name" value="PEPTIDE DEFORMYLASE"/>
    <property type="match status" value="1"/>
</dbReference>
<dbReference type="PANTHER" id="PTHR10458">
    <property type="entry name" value="PEPTIDE DEFORMYLASE"/>
    <property type="match status" value="1"/>
</dbReference>
<dbReference type="NCBIfam" id="NF006670">
    <property type="entry name" value="PRK09218.1"/>
    <property type="match status" value="1"/>
</dbReference>
<dbReference type="KEGG" id="bnm:BALAC2494_00620"/>
<dbReference type="Pfam" id="PF01327">
    <property type="entry name" value="Pep_deformylase"/>
    <property type="match status" value="1"/>
</dbReference>
<name>A0A806FLK4_BIFAN</name>
<gene>
    <name evidence="2" type="ORF">BALAC2494_00620</name>
</gene>
<dbReference type="SUPFAM" id="SSF56420">
    <property type="entry name" value="Peptide deformylase"/>
    <property type="match status" value="1"/>
</dbReference>
<proteinExistence type="inferred from homology"/>
<reference evidence="2 3" key="1">
    <citation type="journal article" date="2011" name="J. Bacteriol.">
        <title>Genome Sequence of the Probiotic Strain Bifidobacterium animalis subsp. lactis CNCM I-2494.</title>
        <authorList>
            <person name="Chervaux C."/>
            <person name="Grimaldi C."/>
            <person name="Bolotin A."/>
            <person name="Quinquis B."/>
            <person name="Legrain-Raspaud S."/>
            <person name="van Hylckama Vlieg J.E."/>
            <person name="Denariaz G."/>
            <person name="Smokvina T."/>
        </authorList>
    </citation>
    <scope>NUCLEOTIDE SEQUENCE [LARGE SCALE GENOMIC DNA]</scope>
    <source>
        <strain evidence="2 3">CNCM I-2494</strain>
    </source>
</reference>
<evidence type="ECO:0000313" key="3">
    <source>
        <dbReference type="Proteomes" id="UP000008394"/>
    </source>
</evidence>
<dbReference type="InterPro" id="IPR023635">
    <property type="entry name" value="Peptide_deformylase"/>
</dbReference>
<dbReference type="GO" id="GO:0042586">
    <property type="term" value="F:peptide deformylase activity"/>
    <property type="evidence" value="ECO:0007669"/>
    <property type="project" value="UniProtKB-EC"/>
</dbReference>
<accession>A0A806FLK4</accession>
<organism evidence="2 3">
    <name type="scientific">Bifidobacterium animalis subsp. lactis CNCM I-2494</name>
    <dbReference type="NCBI Taxonomy" id="1042403"/>
    <lineage>
        <taxon>Bacteria</taxon>
        <taxon>Bacillati</taxon>
        <taxon>Actinomycetota</taxon>
        <taxon>Actinomycetes</taxon>
        <taxon>Bifidobacteriales</taxon>
        <taxon>Bifidobacteriaceae</taxon>
        <taxon>Bifidobacterium</taxon>
    </lineage>
</organism>
<dbReference type="AlphaFoldDB" id="A0A806FLK4"/>
<dbReference type="InterPro" id="IPR036821">
    <property type="entry name" value="Peptide_deformylase_sf"/>
</dbReference>
<sequence>MHRRVLRKCTTIIPKEVYSANTAQGIDIPNRSQSAHNRSNTRYTGRMQRTIVTDTSFLSRPSDPADPADPLDAAIAQDLKETLAAHREECVGMAANMIGEPKRVIAFVDEGLGSAITVMFNPQITAADGEYDACEGCLSLHGERHTPRFRRIEVDYTTRKGRARHATFTDWTAQIIQHEIDHCNGVLI</sequence>
<dbReference type="PRINTS" id="PR01576">
    <property type="entry name" value="PDEFORMYLASE"/>
</dbReference>
<protein>
    <submittedName>
        <fullName evidence="2">Peptide deformylase</fullName>
        <ecNumber evidence="2">3.5.1.88</ecNumber>
    </submittedName>
</protein>
<dbReference type="Proteomes" id="UP000008394">
    <property type="component" value="Chromosome"/>
</dbReference>
<dbReference type="EMBL" id="CP002915">
    <property type="protein sequence ID" value="AEK29964.1"/>
    <property type="molecule type" value="Genomic_DNA"/>
</dbReference>
<dbReference type="EC" id="3.5.1.88" evidence="2"/>
<dbReference type="CDD" id="cd00487">
    <property type="entry name" value="Pep_deformylase"/>
    <property type="match status" value="1"/>
</dbReference>